<feature type="compositionally biased region" description="Polar residues" evidence="6">
    <location>
        <begin position="118"/>
        <end position="128"/>
    </location>
</feature>
<name>A0A8S8ZG04_SORMA</name>
<feature type="region of interest" description="Disordered" evidence="6">
    <location>
        <begin position="536"/>
        <end position="588"/>
    </location>
</feature>
<comment type="similarity">
    <text evidence="2">Belongs to the YSP2 family.</text>
</comment>
<feature type="compositionally biased region" description="Basic residues" evidence="6">
    <location>
        <begin position="19"/>
        <end position="30"/>
    </location>
</feature>
<dbReference type="Pfam" id="PF16016">
    <property type="entry name" value="VASt"/>
    <property type="match status" value="1"/>
</dbReference>
<protein>
    <recommendedName>
        <fullName evidence="7">VASt domain-containing protein</fullName>
    </recommendedName>
</protein>
<keyword evidence="3" id="KW-0812">Transmembrane</keyword>
<reference evidence="8 9" key="1">
    <citation type="submission" date="2017-07" db="EMBL/GenBank/DDBJ databases">
        <title>Genome sequence of the Sordaria macrospora wild type strain R19027.</title>
        <authorList>
            <person name="Nowrousian M."/>
            <person name="Teichert I."/>
            <person name="Kueck U."/>
        </authorList>
    </citation>
    <scope>NUCLEOTIDE SEQUENCE [LARGE SCALE GENOMIC DNA]</scope>
    <source>
        <strain evidence="8 9">R19027</strain>
        <tissue evidence="8">Mycelium</tissue>
    </source>
</reference>
<dbReference type="GO" id="GO:0032366">
    <property type="term" value="P:intracellular sterol transport"/>
    <property type="evidence" value="ECO:0007669"/>
    <property type="project" value="TreeGrafter"/>
</dbReference>
<comment type="caution">
    <text evidence="8">The sequence shown here is derived from an EMBL/GenBank/DDBJ whole genome shotgun (WGS) entry which is preliminary data.</text>
</comment>
<dbReference type="InterPro" id="IPR004182">
    <property type="entry name" value="GRAM"/>
</dbReference>
<dbReference type="OMA" id="PSGNMIS"/>
<feature type="compositionally biased region" description="Low complexity" evidence="6">
    <location>
        <begin position="62"/>
        <end position="85"/>
    </location>
</feature>
<dbReference type="Proteomes" id="UP000433876">
    <property type="component" value="Unassembled WGS sequence"/>
</dbReference>
<feature type="compositionally biased region" description="Polar residues" evidence="6">
    <location>
        <begin position="433"/>
        <end position="447"/>
    </location>
</feature>
<feature type="compositionally biased region" description="Low complexity" evidence="6">
    <location>
        <begin position="363"/>
        <end position="379"/>
    </location>
</feature>
<feature type="compositionally biased region" description="Low complexity" evidence="6">
    <location>
        <begin position="103"/>
        <end position="112"/>
    </location>
</feature>
<evidence type="ECO:0000256" key="6">
    <source>
        <dbReference type="SAM" id="MobiDB-lite"/>
    </source>
</evidence>
<feature type="region of interest" description="Disordered" evidence="6">
    <location>
        <begin position="743"/>
        <end position="860"/>
    </location>
</feature>
<dbReference type="CDD" id="cd13220">
    <property type="entry name" value="PH-GRAM_GRAMDC"/>
    <property type="match status" value="1"/>
</dbReference>
<keyword evidence="4" id="KW-1133">Transmembrane helix</keyword>
<dbReference type="PANTHER" id="PTHR23319">
    <property type="entry name" value="GRAM DOMAIN CONTAINING 1B, ISOFORM E"/>
    <property type="match status" value="1"/>
</dbReference>
<feature type="domain" description="VASt" evidence="7">
    <location>
        <begin position="861"/>
        <end position="1033"/>
    </location>
</feature>
<dbReference type="Pfam" id="PF02893">
    <property type="entry name" value="GRAM"/>
    <property type="match status" value="1"/>
</dbReference>
<feature type="region of interest" description="Disordered" evidence="6">
    <location>
        <begin position="426"/>
        <end position="452"/>
    </location>
</feature>
<evidence type="ECO:0000259" key="7">
    <source>
        <dbReference type="PROSITE" id="PS51778"/>
    </source>
</evidence>
<gene>
    <name evidence="8" type="ORF">SMACR_07066</name>
</gene>
<dbReference type="AlphaFoldDB" id="A0A8S8ZG04"/>
<keyword evidence="5" id="KW-0472">Membrane</keyword>
<dbReference type="PANTHER" id="PTHR23319:SF4">
    <property type="entry name" value="GRAM DOMAIN CONTAINING 1B, ISOFORM E"/>
    <property type="match status" value="1"/>
</dbReference>
<feature type="compositionally biased region" description="Polar residues" evidence="6">
    <location>
        <begin position="226"/>
        <end position="238"/>
    </location>
</feature>
<feature type="region of interest" description="Disordered" evidence="6">
    <location>
        <begin position="1"/>
        <end position="238"/>
    </location>
</feature>
<dbReference type="VEuPathDB" id="FungiDB:SMAC_07066"/>
<dbReference type="InterPro" id="IPR051482">
    <property type="entry name" value="Cholesterol_transport"/>
</dbReference>
<evidence type="ECO:0000313" key="8">
    <source>
        <dbReference type="EMBL" id="KAA8624032.1"/>
    </source>
</evidence>
<feature type="region of interest" description="Disordered" evidence="6">
    <location>
        <begin position="1035"/>
        <end position="1070"/>
    </location>
</feature>
<dbReference type="EMBL" id="NMPR01000272">
    <property type="protein sequence ID" value="KAA8624032.1"/>
    <property type="molecule type" value="Genomic_DNA"/>
</dbReference>
<evidence type="ECO:0000256" key="3">
    <source>
        <dbReference type="ARBA" id="ARBA00022692"/>
    </source>
</evidence>
<dbReference type="Gene3D" id="2.30.29.30">
    <property type="entry name" value="Pleckstrin-homology domain (PH domain)/Phosphotyrosine-binding domain (PTB)"/>
    <property type="match status" value="1"/>
</dbReference>
<feature type="compositionally biased region" description="Basic residues" evidence="6">
    <location>
        <begin position="1046"/>
        <end position="1055"/>
    </location>
</feature>
<dbReference type="GO" id="GO:0005886">
    <property type="term" value="C:plasma membrane"/>
    <property type="evidence" value="ECO:0007669"/>
    <property type="project" value="TreeGrafter"/>
</dbReference>
<feature type="compositionally biased region" description="Polar residues" evidence="6">
    <location>
        <begin position="144"/>
        <end position="179"/>
    </location>
</feature>
<comment type="subcellular location">
    <subcellularLocation>
        <location evidence="1">Membrane</location>
        <topology evidence="1">Single-pass membrane protein</topology>
    </subcellularLocation>
</comment>
<evidence type="ECO:0000256" key="5">
    <source>
        <dbReference type="ARBA" id="ARBA00023136"/>
    </source>
</evidence>
<proteinExistence type="inferred from homology"/>
<feature type="compositionally biased region" description="Polar residues" evidence="6">
    <location>
        <begin position="86"/>
        <end position="95"/>
    </location>
</feature>
<evidence type="ECO:0000256" key="1">
    <source>
        <dbReference type="ARBA" id="ARBA00004167"/>
    </source>
</evidence>
<dbReference type="GO" id="GO:0140268">
    <property type="term" value="C:endoplasmic reticulum-plasma membrane contact site"/>
    <property type="evidence" value="ECO:0007669"/>
    <property type="project" value="TreeGrafter"/>
</dbReference>
<dbReference type="PROSITE" id="PS51778">
    <property type="entry name" value="VAST"/>
    <property type="match status" value="1"/>
</dbReference>
<feature type="compositionally biased region" description="Acidic residues" evidence="6">
    <location>
        <begin position="776"/>
        <end position="798"/>
    </location>
</feature>
<feature type="compositionally biased region" description="Low complexity" evidence="6">
    <location>
        <begin position="799"/>
        <end position="815"/>
    </location>
</feature>
<dbReference type="InterPro" id="IPR011993">
    <property type="entry name" value="PH-like_dom_sf"/>
</dbReference>
<dbReference type="GO" id="GO:0005789">
    <property type="term" value="C:endoplasmic reticulum membrane"/>
    <property type="evidence" value="ECO:0007669"/>
    <property type="project" value="TreeGrafter"/>
</dbReference>
<feature type="region of interest" description="Disordered" evidence="6">
    <location>
        <begin position="295"/>
        <end position="401"/>
    </location>
</feature>
<dbReference type="GO" id="GO:0120015">
    <property type="term" value="F:sterol transfer activity"/>
    <property type="evidence" value="ECO:0007669"/>
    <property type="project" value="TreeGrafter"/>
</dbReference>
<sequence length="1254" mass="134418">MDNAPTGFHKLTSVPKAIAAKHRDRRRRRASLAESEGRSSTGSIGTTDDAVPGPVPVPVPVPGFRLQSSSTRSTQSQAQTQRPSSLVSQATSTAAESDERSNYNRSSRSGSRSRSRSATSFEDNNTNLEYPDSQPLYTPVPYESRSTPDPESASATVRPTPISTHPSQIGHLTTSSPLVQAQHLPEVQTSDSSNLSDLSIRSSTRPAASTDSLESAYSAKRADTTIEPTNDALPQQVPSVSRVKDILRSRGGSTELFPNITVTDTAADTTPRASQNTTGLVTDTLNKATDRLHRLSQSQKLEPLVPPQTPPRSTTDSAAPVIVNTPPTPTDHSAPDLSAKNSPVATAPPSPRRNPHALIGNMSSPRGRSRAGSGSHGPSKLSNITSAPLTPTPENPNNPTANFFSSMFSAVQNTANTLSSTISSANLAPGNGKSRSVSSFTSQQGGSNNDVNNVEVESATEAFPGADMGSKEPAVRTLGNGDLSLSQLGIVDPPPTAPAPATIKVTEHEARARSESAPVDANANAELTLPEDANFYRTRSLYEPPATGERTTPNGSMYEGKTGSGVHRSGSIRSAISRRRKRATSAVSGTSGNTVAAAIAAANGTAPLANAPKLTGFAVANKKRNRDFHTLFKSVPDDDYLIEDYSCALQRDILAHGRLYVSEGHLCFSSNIFGWVTTLVMSFDEIVAVEKRMTALVFKNGLEISTLHAKHVFASFTSRDSTYDLIVKIWKLGHPHLQSSLNGVRLEGTGGDRTEKIDETEVVSAPEGGSDSRSDDDSDSDGEDDVYDEDEDNEDEQDGTQASDAGAADASGEQAVSRKPSGMVGAGSTDNKDDTAQTAVADDFPGPKTHSPTECGDADTHYDKVIGDDVVPAPLGKVHNLLFGAPSSAWMTKFLLNDQKCFDINIDDKIGLNDEQKTRSYNYIKPLNGSIGPKQTKCMVTEQLDGLDFEKAVNVTVSTQNPDVPNGNIFVVKTKYCLSWAENNATRVQINCTIEWSGKSWIKGAIERGANDGQAQYAKDLFVALKAAVSSRPRSTTLTNGVAPGKGKKRGRKSKAASVPTSDAESVKHTPAKKQDWGLLEPLHPFLGPIVDILRPVLTGNILYGVLVGLLVSTWFRLGMNSPRSGAVIVPGRGDLMGYANYPQRVAAYEEMWRREESDLWDWIEDRAGLDRLHGGGGVGLGESDERGGMGVRKPAKGRKKGEAEYRTAEEKLREEKMNEREVQEAIRVTEERLKVLKAVVERNSAAERVYESL</sequence>
<evidence type="ECO:0000256" key="4">
    <source>
        <dbReference type="ARBA" id="ARBA00022989"/>
    </source>
</evidence>
<dbReference type="SMART" id="SM00568">
    <property type="entry name" value="GRAM"/>
    <property type="match status" value="1"/>
</dbReference>
<dbReference type="InterPro" id="IPR031968">
    <property type="entry name" value="VASt"/>
</dbReference>
<feature type="region of interest" description="Disordered" evidence="6">
    <location>
        <begin position="1178"/>
        <end position="1208"/>
    </location>
</feature>
<organism evidence="8 9">
    <name type="scientific">Sordaria macrospora</name>
    <dbReference type="NCBI Taxonomy" id="5147"/>
    <lineage>
        <taxon>Eukaryota</taxon>
        <taxon>Fungi</taxon>
        <taxon>Dikarya</taxon>
        <taxon>Ascomycota</taxon>
        <taxon>Pezizomycotina</taxon>
        <taxon>Sordariomycetes</taxon>
        <taxon>Sordariomycetidae</taxon>
        <taxon>Sordariales</taxon>
        <taxon>Sordariaceae</taxon>
        <taxon>Sordaria</taxon>
    </lineage>
</organism>
<evidence type="ECO:0000256" key="2">
    <source>
        <dbReference type="ARBA" id="ARBA00006582"/>
    </source>
</evidence>
<feature type="compositionally biased region" description="Polar residues" evidence="6">
    <location>
        <begin position="204"/>
        <end position="215"/>
    </location>
</feature>
<dbReference type="GO" id="GO:0032541">
    <property type="term" value="C:cortical endoplasmic reticulum"/>
    <property type="evidence" value="ECO:0007669"/>
    <property type="project" value="TreeGrafter"/>
</dbReference>
<feature type="compositionally biased region" description="Low complexity" evidence="6">
    <location>
        <begin position="190"/>
        <end position="203"/>
    </location>
</feature>
<dbReference type="GO" id="GO:0032934">
    <property type="term" value="F:sterol binding"/>
    <property type="evidence" value="ECO:0007669"/>
    <property type="project" value="TreeGrafter"/>
</dbReference>
<feature type="compositionally biased region" description="Basic and acidic residues" evidence="6">
    <location>
        <begin position="750"/>
        <end position="759"/>
    </location>
</feature>
<dbReference type="GO" id="GO:0005739">
    <property type="term" value="C:mitochondrion"/>
    <property type="evidence" value="ECO:0007669"/>
    <property type="project" value="TreeGrafter"/>
</dbReference>
<evidence type="ECO:0000313" key="9">
    <source>
        <dbReference type="Proteomes" id="UP000433876"/>
    </source>
</evidence>
<accession>A0A8S8ZG04</accession>